<dbReference type="PROSITE" id="PS00036">
    <property type="entry name" value="BZIP_BASIC"/>
    <property type="match status" value="1"/>
</dbReference>
<feature type="region of interest" description="Disordered" evidence="6">
    <location>
        <begin position="149"/>
        <end position="221"/>
    </location>
</feature>
<evidence type="ECO:0000256" key="4">
    <source>
        <dbReference type="ARBA" id="ARBA00023163"/>
    </source>
</evidence>
<reference evidence="8 9" key="1">
    <citation type="journal article" date="2023" name="Plants (Basel)">
        <title>Bridging the Gap: Combining Genomics and Transcriptomics Approaches to Understand Stylosanthes scabra, an Orphan Legume from the Brazilian Caatinga.</title>
        <authorList>
            <person name="Ferreira-Neto J.R.C."/>
            <person name="da Silva M.D."/>
            <person name="Binneck E."/>
            <person name="de Melo N.F."/>
            <person name="da Silva R.H."/>
            <person name="de Melo A.L.T.M."/>
            <person name="Pandolfi V."/>
            <person name="Bustamante F.O."/>
            <person name="Brasileiro-Vidal A.C."/>
            <person name="Benko-Iseppon A.M."/>
        </authorList>
    </citation>
    <scope>NUCLEOTIDE SEQUENCE [LARGE SCALE GENOMIC DNA]</scope>
    <source>
        <tissue evidence="8">Leaves</tissue>
    </source>
</reference>
<dbReference type="SUPFAM" id="SSF57959">
    <property type="entry name" value="Leucine zipper domain"/>
    <property type="match status" value="1"/>
</dbReference>
<keyword evidence="4" id="KW-0804">Transcription</keyword>
<proteinExistence type="predicted"/>
<comment type="subcellular location">
    <subcellularLocation>
        <location evidence="1">Nucleus</location>
    </subcellularLocation>
</comment>
<organism evidence="8 9">
    <name type="scientific">Stylosanthes scabra</name>
    <dbReference type="NCBI Taxonomy" id="79078"/>
    <lineage>
        <taxon>Eukaryota</taxon>
        <taxon>Viridiplantae</taxon>
        <taxon>Streptophyta</taxon>
        <taxon>Embryophyta</taxon>
        <taxon>Tracheophyta</taxon>
        <taxon>Spermatophyta</taxon>
        <taxon>Magnoliopsida</taxon>
        <taxon>eudicotyledons</taxon>
        <taxon>Gunneridae</taxon>
        <taxon>Pentapetalae</taxon>
        <taxon>rosids</taxon>
        <taxon>fabids</taxon>
        <taxon>Fabales</taxon>
        <taxon>Fabaceae</taxon>
        <taxon>Papilionoideae</taxon>
        <taxon>50 kb inversion clade</taxon>
        <taxon>dalbergioids sensu lato</taxon>
        <taxon>Dalbergieae</taxon>
        <taxon>Pterocarpus clade</taxon>
        <taxon>Stylosanthes</taxon>
    </lineage>
</organism>
<dbReference type="InterPro" id="IPR004827">
    <property type="entry name" value="bZIP"/>
</dbReference>
<dbReference type="PANTHER" id="PTHR47693">
    <property type="entry name" value="BZIP TRANSCRIPTION FACTOR RISBZ3-RELATED"/>
    <property type="match status" value="1"/>
</dbReference>
<evidence type="ECO:0000256" key="5">
    <source>
        <dbReference type="ARBA" id="ARBA00023242"/>
    </source>
</evidence>
<dbReference type="EMBL" id="JASCZI010120848">
    <property type="protein sequence ID" value="MED6155799.1"/>
    <property type="molecule type" value="Genomic_DNA"/>
</dbReference>
<evidence type="ECO:0000313" key="9">
    <source>
        <dbReference type="Proteomes" id="UP001341840"/>
    </source>
</evidence>
<feature type="compositionally biased region" description="Gly residues" evidence="6">
    <location>
        <begin position="158"/>
        <end position="173"/>
    </location>
</feature>
<dbReference type="InterPro" id="IPR045314">
    <property type="entry name" value="bZIP_plant_GBF1"/>
</dbReference>
<dbReference type="CDD" id="cd14702">
    <property type="entry name" value="bZIP_plant_GBF1"/>
    <property type="match status" value="1"/>
</dbReference>
<evidence type="ECO:0000313" key="8">
    <source>
        <dbReference type="EMBL" id="MED6155799.1"/>
    </source>
</evidence>
<evidence type="ECO:0000256" key="3">
    <source>
        <dbReference type="ARBA" id="ARBA00023125"/>
    </source>
</evidence>
<dbReference type="PROSITE" id="PS50217">
    <property type="entry name" value="BZIP"/>
    <property type="match status" value="1"/>
</dbReference>
<comment type="caution">
    <text evidence="8">The sequence shown here is derived from an EMBL/GenBank/DDBJ whole genome shotgun (WGS) entry which is preliminary data.</text>
</comment>
<evidence type="ECO:0000256" key="1">
    <source>
        <dbReference type="ARBA" id="ARBA00004123"/>
    </source>
</evidence>
<dbReference type="PANTHER" id="PTHR47693:SF1">
    <property type="entry name" value="BZIP TRANSCRIPTION FACTOR RISBZ3"/>
    <property type="match status" value="1"/>
</dbReference>
<dbReference type="Gene3D" id="1.20.5.170">
    <property type="match status" value="1"/>
</dbReference>
<dbReference type="InterPro" id="IPR044168">
    <property type="entry name" value="RISBZ3/4/5"/>
</dbReference>
<keyword evidence="5" id="KW-0539">Nucleus</keyword>
<gene>
    <name evidence="8" type="ORF">PIB30_008701</name>
</gene>
<name>A0ABU6U3Y3_9FABA</name>
<accession>A0ABU6U3Y3</accession>
<keyword evidence="2" id="KW-0805">Transcription regulation</keyword>
<feature type="domain" description="BZIP" evidence="7">
    <location>
        <begin position="199"/>
        <end position="262"/>
    </location>
</feature>
<dbReference type="Proteomes" id="UP001341840">
    <property type="component" value="Unassembled WGS sequence"/>
</dbReference>
<evidence type="ECO:0000256" key="2">
    <source>
        <dbReference type="ARBA" id="ARBA00023015"/>
    </source>
</evidence>
<dbReference type="Pfam" id="PF00170">
    <property type="entry name" value="bZIP_1"/>
    <property type="match status" value="1"/>
</dbReference>
<sequence length="378" mass="40636">MDPKSCTVISPPSLLATAYCDFRRTPTPELDLDVEELMKSWMVVAAPNEEEEHADDNDMKPSMTDPFIGTGGGDGGVPSASGIAAFRNPDVVVTTFSTCTSGVTDNNNNIINYNNHQQQQLLCSQNLTRNHSNISATIDSQSSICVGSPVSANKPKGGRGGGGGGGEGKGGSTSGSSSREPSDEDDEAGPCEQSTNPLDMKRLRRKVSNRESARRSRRRKQAYLADLESQVEQLRLENATLYKQLTDASQHFRDADTNNRVLKSDVEALRAKVKLAEDMVARSSFTNLNNQLLHQRGQMNSNNNNLRGVAHVSPTITVHGNDSSYGSCITSVDGQNSAHLGSGLAGNLDITNNNNNNNYSDYNAVISDAVSSVTNIWP</sequence>
<protein>
    <recommendedName>
        <fullName evidence="7">BZIP domain-containing protein</fullName>
    </recommendedName>
</protein>
<evidence type="ECO:0000259" key="7">
    <source>
        <dbReference type="PROSITE" id="PS50217"/>
    </source>
</evidence>
<keyword evidence="9" id="KW-1185">Reference proteome</keyword>
<dbReference type="SMART" id="SM00338">
    <property type="entry name" value="BRLZ"/>
    <property type="match status" value="1"/>
</dbReference>
<dbReference type="InterPro" id="IPR046347">
    <property type="entry name" value="bZIP_sf"/>
</dbReference>
<evidence type="ECO:0000256" key="6">
    <source>
        <dbReference type="SAM" id="MobiDB-lite"/>
    </source>
</evidence>
<keyword evidence="3" id="KW-0238">DNA-binding</keyword>